<dbReference type="PANTHER" id="PTHR36452:SF1">
    <property type="entry name" value="DUF2461 DOMAIN-CONTAINING PROTEIN"/>
    <property type="match status" value="1"/>
</dbReference>
<gene>
    <name evidence="1" type="ORF">H0264_10255</name>
</gene>
<keyword evidence="2" id="KW-1185">Reference proteome</keyword>
<dbReference type="AlphaFoldDB" id="A0A7D6ZQ36"/>
<dbReference type="KEGG" id="nhu:H0264_10255"/>
<evidence type="ECO:0000313" key="2">
    <source>
        <dbReference type="Proteomes" id="UP000515512"/>
    </source>
</evidence>
<reference evidence="1 2" key="1">
    <citation type="submission" date="2020-07" db="EMBL/GenBank/DDBJ databases">
        <authorList>
            <person name="Zhuang K."/>
            <person name="Ran Y."/>
        </authorList>
    </citation>
    <scope>NUCLEOTIDE SEQUENCE [LARGE SCALE GENOMIC DNA]</scope>
    <source>
        <strain evidence="1 2">WCH-YHL-001</strain>
    </source>
</reference>
<dbReference type="InterPro" id="IPR012808">
    <property type="entry name" value="CHP02453"/>
</dbReference>
<dbReference type="NCBIfam" id="TIGR02453">
    <property type="entry name" value="TIGR02453 family protein"/>
    <property type="match status" value="1"/>
</dbReference>
<proteinExistence type="predicted"/>
<dbReference type="RefSeq" id="WP_181583748.1">
    <property type="nucleotide sequence ID" value="NZ_CP059399.1"/>
</dbReference>
<dbReference type="PIRSF" id="PIRSF028451">
    <property type="entry name" value="UCP028451"/>
    <property type="match status" value="1"/>
</dbReference>
<organism evidence="1 2">
    <name type="scientific">Nocardia huaxiensis</name>
    <dbReference type="NCBI Taxonomy" id="2755382"/>
    <lineage>
        <taxon>Bacteria</taxon>
        <taxon>Bacillati</taxon>
        <taxon>Actinomycetota</taxon>
        <taxon>Actinomycetes</taxon>
        <taxon>Mycobacteriales</taxon>
        <taxon>Nocardiaceae</taxon>
        <taxon>Nocardia</taxon>
    </lineage>
</organism>
<accession>A0A7D6ZQ36</accession>
<sequence length="212" mass="23380">MAQFTGFPLTGLDFYEDLEADNSKSFWNANKKVWEESVRDPLLALVAELEPDFGPAKIFRPYRDVRFSKDKSPYKTHQGAVVHTTQTSGWYVHISAAGLFVAGGLYAASPAQLAALRTAIDDDVRGAELEAILARLESAGYQIGGDKLATKPKGYSIDHPRIDLLRHKSLTAGKEFGAPDWLTTPRAATEVRAAWEELRGLQEFLAAVTDQK</sequence>
<dbReference type="EMBL" id="CP059399">
    <property type="protein sequence ID" value="QLY32583.1"/>
    <property type="molecule type" value="Genomic_DNA"/>
</dbReference>
<protein>
    <submittedName>
        <fullName evidence="1">DUF2461 domain-containing protein</fullName>
    </submittedName>
</protein>
<evidence type="ECO:0000313" key="1">
    <source>
        <dbReference type="EMBL" id="QLY32583.1"/>
    </source>
</evidence>
<dbReference type="Pfam" id="PF09365">
    <property type="entry name" value="DUF2461"/>
    <property type="match status" value="1"/>
</dbReference>
<name>A0A7D6ZQ36_9NOCA</name>
<dbReference type="PANTHER" id="PTHR36452">
    <property type="entry name" value="CHROMOSOME 12, WHOLE GENOME SHOTGUN SEQUENCE"/>
    <property type="match status" value="1"/>
</dbReference>
<dbReference type="InterPro" id="IPR015996">
    <property type="entry name" value="UCP028451"/>
</dbReference>
<dbReference type="Proteomes" id="UP000515512">
    <property type="component" value="Chromosome"/>
</dbReference>